<dbReference type="PANTHER" id="PTHR43677">
    <property type="entry name" value="SHORT-CHAIN DEHYDROGENASE/REDUCTASE"/>
    <property type="match status" value="1"/>
</dbReference>
<gene>
    <name evidence="3" type="ORF">WJX84_009160</name>
</gene>
<dbReference type="InterPro" id="IPR020843">
    <property type="entry name" value="ER"/>
</dbReference>
<comment type="caution">
    <text evidence="3">The sequence shown here is derived from an EMBL/GenBank/DDBJ whole genome shotgun (WGS) entry which is preliminary data.</text>
</comment>
<dbReference type="GO" id="GO:0016491">
    <property type="term" value="F:oxidoreductase activity"/>
    <property type="evidence" value="ECO:0007669"/>
    <property type="project" value="InterPro"/>
</dbReference>
<dbReference type="Gene3D" id="3.40.50.720">
    <property type="entry name" value="NAD(P)-binding Rossmann-like Domain"/>
    <property type="match status" value="1"/>
</dbReference>
<evidence type="ECO:0000313" key="4">
    <source>
        <dbReference type="Proteomes" id="UP001485043"/>
    </source>
</evidence>
<feature type="region of interest" description="Disordered" evidence="1">
    <location>
        <begin position="174"/>
        <end position="197"/>
    </location>
</feature>
<dbReference type="SUPFAM" id="SSF50129">
    <property type="entry name" value="GroES-like"/>
    <property type="match status" value="1"/>
</dbReference>
<reference evidence="3 4" key="1">
    <citation type="journal article" date="2024" name="Nat. Commun.">
        <title>Phylogenomics reveals the evolutionary origins of lichenization in chlorophyte algae.</title>
        <authorList>
            <person name="Puginier C."/>
            <person name="Libourel C."/>
            <person name="Otte J."/>
            <person name="Skaloud P."/>
            <person name="Haon M."/>
            <person name="Grisel S."/>
            <person name="Petersen M."/>
            <person name="Berrin J.G."/>
            <person name="Delaux P.M."/>
            <person name="Dal Grande F."/>
            <person name="Keller J."/>
        </authorList>
    </citation>
    <scope>NUCLEOTIDE SEQUENCE [LARGE SCALE GENOMIC DNA]</scope>
    <source>
        <strain evidence="3 4">SAG 2523</strain>
    </source>
</reference>
<evidence type="ECO:0000256" key="1">
    <source>
        <dbReference type="SAM" id="MobiDB-lite"/>
    </source>
</evidence>
<accession>A0AAW1TC38</accession>
<dbReference type="EMBL" id="JALJOV010000107">
    <property type="protein sequence ID" value="KAK9867130.1"/>
    <property type="molecule type" value="Genomic_DNA"/>
</dbReference>
<dbReference type="InterPro" id="IPR013149">
    <property type="entry name" value="ADH-like_C"/>
</dbReference>
<dbReference type="SMART" id="SM00829">
    <property type="entry name" value="PKS_ER"/>
    <property type="match status" value="1"/>
</dbReference>
<protein>
    <recommendedName>
        <fullName evidence="2">Enoyl reductase (ER) domain-containing protein</fullName>
    </recommendedName>
</protein>
<sequence length="286" mass="29746">CGKNVKNVKVGDAVTFVGGAFAEYSTVAASGCWPVHEASSEAACLAISGLTAIGALEGTGGMKKGQTVMITAAAGATGHIGVQLAVLAGCTVIATCGGPKKAAALKRLGVQHIIDYKAEDVGEALQRICPDGLDIVYEGVGGPLRKTILPFLKPDGCMLCVGYISQYPHTAQHQNGAANGHSHAASKAAPGGASDDGSLLAAMPPDHELMWQGKTVEHGQQRVYGSVWPKDRDLLQKLKQRLFDLYYSGKLEAWVDPAKFHGVGAVTDAMDFMLSGQALGKVVISF</sequence>
<dbReference type="Gene3D" id="3.90.180.10">
    <property type="entry name" value="Medium-chain alcohol dehydrogenases, catalytic domain"/>
    <property type="match status" value="1"/>
</dbReference>
<feature type="domain" description="Enoyl reductase (ER)" evidence="2">
    <location>
        <begin position="1"/>
        <end position="284"/>
    </location>
</feature>
<evidence type="ECO:0000313" key="3">
    <source>
        <dbReference type="EMBL" id="KAK9867130.1"/>
    </source>
</evidence>
<proteinExistence type="predicted"/>
<keyword evidence="4" id="KW-1185">Reference proteome</keyword>
<dbReference type="GO" id="GO:0005739">
    <property type="term" value="C:mitochondrion"/>
    <property type="evidence" value="ECO:0007669"/>
    <property type="project" value="TreeGrafter"/>
</dbReference>
<dbReference type="Proteomes" id="UP001485043">
    <property type="component" value="Unassembled WGS sequence"/>
</dbReference>
<organism evidence="3 4">
    <name type="scientific">Apatococcus fuscideae</name>
    <dbReference type="NCBI Taxonomy" id="2026836"/>
    <lineage>
        <taxon>Eukaryota</taxon>
        <taxon>Viridiplantae</taxon>
        <taxon>Chlorophyta</taxon>
        <taxon>core chlorophytes</taxon>
        <taxon>Trebouxiophyceae</taxon>
        <taxon>Chlorellales</taxon>
        <taxon>Chlorellaceae</taxon>
        <taxon>Apatococcus</taxon>
    </lineage>
</organism>
<dbReference type="SUPFAM" id="SSF51735">
    <property type="entry name" value="NAD(P)-binding Rossmann-fold domains"/>
    <property type="match status" value="1"/>
</dbReference>
<dbReference type="InterPro" id="IPR011032">
    <property type="entry name" value="GroES-like_sf"/>
</dbReference>
<dbReference type="InterPro" id="IPR051397">
    <property type="entry name" value="Zn-ADH-like_protein"/>
</dbReference>
<dbReference type="PANTHER" id="PTHR43677:SF3">
    <property type="entry name" value="PROSTAGLANDIN REDUCTASE 3"/>
    <property type="match status" value="1"/>
</dbReference>
<feature type="non-terminal residue" evidence="3">
    <location>
        <position position="1"/>
    </location>
</feature>
<evidence type="ECO:0000259" key="2">
    <source>
        <dbReference type="SMART" id="SM00829"/>
    </source>
</evidence>
<name>A0AAW1TC38_9CHLO</name>
<dbReference type="InterPro" id="IPR036291">
    <property type="entry name" value="NAD(P)-bd_dom_sf"/>
</dbReference>
<dbReference type="Pfam" id="PF00107">
    <property type="entry name" value="ADH_zinc_N"/>
    <property type="match status" value="1"/>
</dbReference>
<dbReference type="AlphaFoldDB" id="A0AAW1TC38"/>